<feature type="transmembrane region" description="Helical" evidence="6">
    <location>
        <begin position="370"/>
        <end position="387"/>
    </location>
</feature>
<feature type="transmembrane region" description="Helical" evidence="6">
    <location>
        <begin position="215"/>
        <end position="241"/>
    </location>
</feature>
<dbReference type="PANTHER" id="PTHR30619:SF1">
    <property type="entry name" value="RECOMBINATION PROTEIN 2"/>
    <property type="match status" value="1"/>
</dbReference>
<dbReference type="EMBL" id="MHOV01000022">
    <property type="protein sequence ID" value="OGZ69970.1"/>
    <property type="molecule type" value="Genomic_DNA"/>
</dbReference>
<evidence type="ECO:0000256" key="2">
    <source>
        <dbReference type="ARBA" id="ARBA00022475"/>
    </source>
</evidence>
<dbReference type="Pfam" id="PF03772">
    <property type="entry name" value="Competence"/>
    <property type="match status" value="1"/>
</dbReference>
<evidence type="ECO:0000256" key="5">
    <source>
        <dbReference type="ARBA" id="ARBA00023136"/>
    </source>
</evidence>
<feature type="domain" description="DUF4131" evidence="8">
    <location>
        <begin position="2"/>
        <end position="111"/>
    </location>
</feature>
<dbReference type="NCBIfam" id="TIGR00360">
    <property type="entry name" value="ComEC_N-term"/>
    <property type="match status" value="1"/>
</dbReference>
<feature type="transmembrane region" description="Helical" evidence="6">
    <location>
        <begin position="186"/>
        <end position="203"/>
    </location>
</feature>
<dbReference type="Proteomes" id="UP000179214">
    <property type="component" value="Unassembled WGS sequence"/>
</dbReference>
<accession>A0A1G2I6D9</accession>
<feature type="domain" description="ComEC/Rec2-related protein" evidence="7">
    <location>
        <begin position="155"/>
        <end position="426"/>
    </location>
</feature>
<comment type="subcellular location">
    <subcellularLocation>
        <location evidence="1">Cell membrane</location>
        <topology evidence="1">Multi-pass membrane protein</topology>
    </subcellularLocation>
</comment>
<evidence type="ECO:0000259" key="7">
    <source>
        <dbReference type="Pfam" id="PF03772"/>
    </source>
</evidence>
<protein>
    <submittedName>
        <fullName evidence="9">Uncharacterized protein</fullName>
    </submittedName>
</protein>
<evidence type="ECO:0000256" key="3">
    <source>
        <dbReference type="ARBA" id="ARBA00022692"/>
    </source>
</evidence>
<dbReference type="InterPro" id="IPR004477">
    <property type="entry name" value="ComEC_N"/>
</dbReference>
<evidence type="ECO:0000259" key="8">
    <source>
        <dbReference type="Pfam" id="PF13567"/>
    </source>
</evidence>
<name>A0A1G2I6D9_9BACT</name>
<proteinExistence type="predicted"/>
<keyword evidence="2" id="KW-1003">Cell membrane</keyword>
<dbReference type="GO" id="GO:0005886">
    <property type="term" value="C:plasma membrane"/>
    <property type="evidence" value="ECO:0007669"/>
    <property type="project" value="UniProtKB-SubCell"/>
</dbReference>
<gene>
    <name evidence="9" type="ORF">A3F47_02390</name>
</gene>
<evidence type="ECO:0000256" key="4">
    <source>
        <dbReference type="ARBA" id="ARBA00022989"/>
    </source>
</evidence>
<dbReference type="InterPro" id="IPR025405">
    <property type="entry name" value="DUF4131"/>
</dbReference>
<feature type="transmembrane region" description="Helical" evidence="6">
    <location>
        <begin position="253"/>
        <end position="271"/>
    </location>
</feature>
<evidence type="ECO:0000313" key="9">
    <source>
        <dbReference type="EMBL" id="OGZ69970.1"/>
    </source>
</evidence>
<feature type="transmembrane region" description="Helical" evidence="6">
    <location>
        <begin position="345"/>
        <end position="363"/>
    </location>
</feature>
<organism evidence="9 10">
    <name type="scientific">Candidatus Staskawiczbacteria bacterium RIFCSPHIGHO2_12_FULL_38_11</name>
    <dbReference type="NCBI Taxonomy" id="1802209"/>
    <lineage>
        <taxon>Bacteria</taxon>
        <taxon>Candidatus Staskawicziibacteriota</taxon>
    </lineage>
</organism>
<feature type="transmembrane region" description="Helical" evidence="6">
    <location>
        <begin position="407"/>
        <end position="424"/>
    </location>
</feature>
<keyword evidence="3 6" id="KW-0812">Transmembrane</keyword>
<sequence>MVLGILRVQISEFSISNNKLSTLNDKPDKITLTGQIIAEPDVRDSTQKLKLKVGESIILVTAQRYPEYYYLDTIKITGKLKTPIVFDSFNYKNYLMKDGIYSVMDFPKIELLSKSHDYHIATFLYENILFIKGKLMESISMNFSPPQDSILLGVVYGNDKTMPKDVKNEFNATGLSHLTAVSGSNIVILINILMVFLLALGFWRGQAFYFAVALIWFYILLIGFPISGVRAAIMGCIALLATKFGRQNTSSRVLVLAASLMILQNPLLLFYDISFQLSFLASMGIIHIKPIIDNYLQFNQELFKKPIVRFFSDIVSVTFAAQIATLPVIAYNFGALSLISPVTNLLVLPIIPWLTVLGLLVSIVGVFSNILGFIFSLPCMFLLAYMIKVLDIFSQPWAVKTIANIHWFWPVLYYILLSYLIWFLKRKQKPKFLGF</sequence>
<reference evidence="9 10" key="1">
    <citation type="journal article" date="2016" name="Nat. Commun.">
        <title>Thousands of microbial genomes shed light on interconnected biogeochemical processes in an aquifer system.</title>
        <authorList>
            <person name="Anantharaman K."/>
            <person name="Brown C.T."/>
            <person name="Hug L.A."/>
            <person name="Sharon I."/>
            <person name="Castelle C.J."/>
            <person name="Probst A.J."/>
            <person name="Thomas B.C."/>
            <person name="Singh A."/>
            <person name="Wilkins M.J."/>
            <person name="Karaoz U."/>
            <person name="Brodie E.L."/>
            <person name="Williams K.H."/>
            <person name="Hubbard S.S."/>
            <person name="Banfield J.F."/>
        </authorList>
    </citation>
    <scope>NUCLEOTIDE SEQUENCE [LARGE SCALE GENOMIC DNA]</scope>
</reference>
<evidence type="ECO:0000256" key="6">
    <source>
        <dbReference type="SAM" id="Phobius"/>
    </source>
</evidence>
<comment type="caution">
    <text evidence="9">The sequence shown here is derived from an EMBL/GenBank/DDBJ whole genome shotgun (WGS) entry which is preliminary data.</text>
</comment>
<evidence type="ECO:0000313" key="10">
    <source>
        <dbReference type="Proteomes" id="UP000179214"/>
    </source>
</evidence>
<dbReference type="InterPro" id="IPR052159">
    <property type="entry name" value="Competence_DNA_uptake"/>
</dbReference>
<dbReference type="PANTHER" id="PTHR30619">
    <property type="entry name" value="DNA INTERNALIZATION/COMPETENCE PROTEIN COMEC/REC2"/>
    <property type="match status" value="1"/>
</dbReference>
<evidence type="ECO:0000256" key="1">
    <source>
        <dbReference type="ARBA" id="ARBA00004651"/>
    </source>
</evidence>
<dbReference type="Pfam" id="PF13567">
    <property type="entry name" value="DUF4131"/>
    <property type="match status" value="1"/>
</dbReference>
<keyword evidence="5 6" id="KW-0472">Membrane</keyword>
<dbReference type="AlphaFoldDB" id="A0A1G2I6D9"/>
<keyword evidence="4 6" id="KW-1133">Transmembrane helix</keyword>